<name>A0A1Z3HIM2_9CYAN</name>
<dbReference type="Pfam" id="PF03572">
    <property type="entry name" value="Peptidase_S41"/>
    <property type="match status" value="1"/>
</dbReference>
<dbReference type="Gene3D" id="3.30.750.44">
    <property type="match status" value="1"/>
</dbReference>
<protein>
    <recommendedName>
        <fullName evidence="2">Tail specific protease domain-containing protein</fullName>
    </recommendedName>
</protein>
<dbReference type="RefSeq" id="WP_080806415.1">
    <property type="nucleotide sequence ID" value="NZ_CP021983.2"/>
</dbReference>
<dbReference type="PANTHER" id="PTHR11261:SF3">
    <property type="entry name" value="RETINOL-BINDING PROTEIN 3"/>
    <property type="match status" value="1"/>
</dbReference>
<dbReference type="OrthoDB" id="6397760at2"/>
<dbReference type="SMART" id="SM00245">
    <property type="entry name" value="TSPc"/>
    <property type="match status" value="1"/>
</dbReference>
<evidence type="ECO:0000313" key="3">
    <source>
        <dbReference type="EMBL" id="ASC70172.1"/>
    </source>
</evidence>
<sequence>MTDRPDPIDHPLTPAMRQQLLTQLIGALEHYVFPETAAQLQQELRQRLETDGYGDILGAEQLAHTLTLQLQTLSRDQQLRLHYSPAPLPEIEPDAEPDSADLAQQQQLSQRRNFDINRVERLPGNVGYLELYGFEPPEFAGDTLAAAMTFLAHTDALIIDLRHNRGGSPGLVTLLCSYLFPAYPPLHLNDLYWRDGDTIQQWWTLPYVPGPRYGQPPVYVLTSPDTFSAAEECAYNLQARQRATIVGETTQGGANPGRGYRLTDHFWIFLPMGRAINPVTGDNWNDTGVVPDVKVPAELALKTAHLMAVTHLQDQPQPTGLHQELQQTQHRVEQELNQMRRDLISQLGGLK</sequence>
<dbReference type="EMBL" id="CP021983">
    <property type="protein sequence ID" value="ASC70172.1"/>
    <property type="molecule type" value="Genomic_DNA"/>
</dbReference>
<keyword evidence="4" id="KW-1185">Reference proteome</keyword>
<dbReference type="GO" id="GO:0008236">
    <property type="term" value="F:serine-type peptidase activity"/>
    <property type="evidence" value="ECO:0007669"/>
    <property type="project" value="InterPro"/>
</dbReference>
<dbReference type="Gene3D" id="3.90.226.10">
    <property type="entry name" value="2-enoyl-CoA Hydratase, Chain A, domain 1"/>
    <property type="match status" value="1"/>
</dbReference>
<feature type="domain" description="Tail specific protease" evidence="2">
    <location>
        <begin position="109"/>
        <end position="296"/>
    </location>
</feature>
<dbReference type="STRING" id="1641165.XM38_05045"/>
<dbReference type="CDD" id="cd07563">
    <property type="entry name" value="Peptidase_S41_IRBP"/>
    <property type="match status" value="1"/>
</dbReference>
<dbReference type="KEGG" id="hhg:XM38_011020"/>
<accession>A0A1Z3HIM2</accession>
<dbReference type="SUPFAM" id="SSF52096">
    <property type="entry name" value="ClpP/crotonase"/>
    <property type="match status" value="1"/>
</dbReference>
<dbReference type="InterPro" id="IPR029045">
    <property type="entry name" value="ClpP/crotonase-like_dom_sf"/>
</dbReference>
<gene>
    <name evidence="3" type="ORF">XM38_011020</name>
</gene>
<evidence type="ECO:0000313" key="4">
    <source>
        <dbReference type="Proteomes" id="UP000191901"/>
    </source>
</evidence>
<evidence type="ECO:0000259" key="2">
    <source>
        <dbReference type="SMART" id="SM00245"/>
    </source>
</evidence>
<organism evidence="3 4">
    <name type="scientific">Halomicronema hongdechloris C2206</name>
    <dbReference type="NCBI Taxonomy" id="1641165"/>
    <lineage>
        <taxon>Bacteria</taxon>
        <taxon>Bacillati</taxon>
        <taxon>Cyanobacteriota</taxon>
        <taxon>Cyanophyceae</taxon>
        <taxon>Nodosilineales</taxon>
        <taxon>Nodosilineaceae</taxon>
        <taxon>Halomicronema</taxon>
    </lineage>
</organism>
<dbReference type="Pfam" id="PF11918">
    <property type="entry name" value="Peptidase_S41_N"/>
    <property type="match status" value="1"/>
</dbReference>
<feature type="region of interest" description="Disordered" evidence="1">
    <location>
        <begin position="86"/>
        <end position="107"/>
    </location>
</feature>
<dbReference type="AlphaFoldDB" id="A0A1Z3HIM2"/>
<proteinExistence type="predicted"/>
<reference evidence="3 4" key="1">
    <citation type="journal article" date="2016" name="Biochim. Biophys. Acta">
        <title>Characterization of red-shifted phycobilisomes isolated from the chlorophyll f-containing cyanobacterium Halomicronema hongdechloris.</title>
        <authorList>
            <person name="Li Y."/>
            <person name="Lin Y."/>
            <person name="Garvey C.J."/>
            <person name="Birch D."/>
            <person name="Corkery R.W."/>
            <person name="Loughlin P.C."/>
            <person name="Scheer H."/>
            <person name="Willows R.D."/>
            <person name="Chen M."/>
        </authorList>
    </citation>
    <scope>NUCLEOTIDE SEQUENCE [LARGE SCALE GENOMIC DNA]</scope>
    <source>
        <strain evidence="3 4">C2206</strain>
    </source>
</reference>
<dbReference type="InterPro" id="IPR005151">
    <property type="entry name" value="Tail-specific_protease"/>
</dbReference>
<dbReference type="PANTHER" id="PTHR11261">
    <property type="entry name" value="INTERPHOTORECEPTOR RETINOID-BINDING PROTEIN"/>
    <property type="match status" value="1"/>
</dbReference>
<dbReference type="GO" id="GO:0006508">
    <property type="term" value="P:proteolysis"/>
    <property type="evidence" value="ECO:0007669"/>
    <property type="project" value="InterPro"/>
</dbReference>
<dbReference type="Proteomes" id="UP000191901">
    <property type="component" value="Chromosome"/>
</dbReference>
<evidence type="ECO:0000256" key="1">
    <source>
        <dbReference type="SAM" id="MobiDB-lite"/>
    </source>
</evidence>